<sequence length="76" mass="7874">MAGEAEDGDGERLRLFVSQVPPEVQMTTWIALPPPRSLEAATASCTATDSAVPSGGRRLGPAGPDAATAVNLRDLR</sequence>
<organism evidence="3 4">
    <name type="scientific">Oryza sativa subsp. japonica</name>
    <name type="common">Rice</name>
    <dbReference type="NCBI Taxonomy" id="39947"/>
    <lineage>
        <taxon>Eukaryota</taxon>
        <taxon>Viridiplantae</taxon>
        <taxon>Streptophyta</taxon>
        <taxon>Embryophyta</taxon>
        <taxon>Tracheophyta</taxon>
        <taxon>Spermatophyta</taxon>
        <taxon>Magnoliopsida</taxon>
        <taxon>Liliopsida</taxon>
        <taxon>Poales</taxon>
        <taxon>Poaceae</taxon>
        <taxon>BOP clade</taxon>
        <taxon>Oryzoideae</taxon>
        <taxon>Oryzeae</taxon>
        <taxon>Oryzinae</taxon>
        <taxon>Oryza</taxon>
        <taxon>Oryza sativa</taxon>
    </lineage>
</organism>
<dbReference type="EMBL" id="AP004280">
    <property type="protein sequence ID" value="BAD35635.1"/>
    <property type="molecule type" value="Genomic_DNA"/>
</dbReference>
<name>Q69V43_ORYSJ</name>
<dbReference type="Proteomes" id="UP000000763">
    <property type="component" value="Chromosome 6"/>
</dbReference>
<dbReference type="EMBL" id="AP003514">
    <property type="protein sequence ID" value="BAD35278.1"/>
    <property type="molecule type" value="Genomic_DNA"/>
</dbReference>
<reference evidence="4" key="4">
    <citation type="journal article" date="2008" name="Nucleic Acids Res.">
        <title>The rice annotation project database (RAP-DB): 2008 update.</title>
        <authorList>
            <consortium name="The rice annotation project (RAP)"/>
        </authorList>
    </citation>
    <scope>GENOME REANNOTATION</scope>
    <source>
        <strain evidence="4">cv. Nipponbare</strain>
    </source>
</reference>
<protein>
    <submittedName>
        <fullName evidence="3">Uncharacterized protein</fullName>
    </submittedName>
</protein>
<evidence type="ECO:0000313" key="3">
    <source>
        <dbReference type="EMBL" id="BAD35635.1"/>
    </source>
</evidence>
<evidence type="ECO:0000313" key="2">
    <source>
        <dbReference type="EMBL" id="BAD35278.1"/>
    </source>
</evidence>
<reference evidence="2" key="1">
    <citation type="submission" date="2001-04" db="EMBL/GenBank/DDBJ databases">
        <title>Oryza sativa nipponbare(GA3) genomic DNA, chromosome 6, PAC clone:P0698A06.</title>
        <authorList>
            <person name="Sasaki T."/>
            <person name="Matsumoto T."/>
            <person name="Yamamoto K."/>
        </authorList>
    </citation>
    <scope>NUCLEOTIDE SEQUENCE</scope>
</reference>
<evidence type="ECO:0000256" key="1">
    <source>
        <dbReference type="SAM" id="MobiDB-lite"/>
    </source>
</evidence>
<accession>Q69V43</accession>
<proteinExistence type="predicted"/>
<reference evidence="3" key="2">
    <citation type="submission" date="2001-10" db="EMBL/GenBank/DDBJ databases">
        <title>Oryza sativa nipponbare(GA3) genomic DNA, chromosome 6, PAC clone:P0648E08.</title>
        <authorList>
            <person name="Sasaki T."/>
            <person name="Matsumoto T."/>
            <person name="Yamamoto K."/>
        </authorList>
    </citation>
    <scope>NUCLEOTIDE SEQUENCE</scope>
</reference>
<evidence type="ECO:0000313" key="4">
    <source>
        <dbReference type="Proteomes" id="UP000000763"/>
    </source>
</evidence>
<gene>
    <name evidence="3" type="ORF">P0648E08.2</name>
    <name evidence="2" type="ORF">P0698A06.28</name>
</gene>
<feature type="region of interest" description="Disordered" evidence="1">
    <location>
        <begin position="48"/>
        <end position="76"/>
    </location>
</feature>
<dbReference type="AlphaFoldDB" id="Q69V43"/>
<reference evidence="4" key="3">
    <citation type="journal article" date="2005" name="Nature">
        <title>The map-based sequence of the rice genome.</title>
        <authorList>
            <consortium name="International rice genome sequencing project (IRGSP)"/>
            <person name="Matsumoto T."/>
            <person name="Wu J."/>
            <person name="Kanamori H."/>
            <person name="Katayose Y."/>
            <person name="Fujisawa M."/>
            <person name="Namiki N."/>
            <person name="Mizuno H."/>
            <person name="Yamamoto K."/>
            <person name="Antonio B.A."/>
            <person name="Baba T."/>
            <person name="Sakata K."/>
            <person name="Nagamura Y."/>
            <person name="Aoki H."/>
            <person name="Arikawa K."/>
            <person name="Arita K."/>
            <person name="Bito T."/>
            <person name="Chiden Y."/>
            <person name="Fujitsuka N."/>
            <person name="Fukunaka R."/>
            <person name="Hamada M."/>
            <person name="Harada C."/>
            <person name="Hayashi A."/>
            <person name="Hijishita S."/>
            <person name="Honda M."/>
            <person name="Hosokawa S."/>
            <person name="Ichikawa Y."/>
            <person name="Idonuma A."/>
            <person name="Iijima M."/>
            <person name="Ikeda M."/>
            <person name="Ikeno M."/>
            <person name="Ito K."/>
            <person name="Ito S."/>
            <person name="Ito T."/>
            <person name="Ito Y."/>
            <person name="Ito Y."/>
            <person name="Iwabuchi A."/>
            <person name="Kamiya K."/>
            <person name="Karasawa W."/>
            <person name="Kurita K."/>
            <person name="Katagiri S."/>
            <person name="Kikuta A."/>
            <person name="Kobayashi H."/>
            <person name="Kobayashi N."/>
            <person name="Machita K."/>
            <person name="Maehara T."/>
            <person name="Masukawa M."/>
            <person name="Mizubayashi T."/>
            <person name="Mukai Y."/>
            <person name="Nagasaki H."/>
            <person name="Nagata Y."/>
            <person name="Naito S."/>
            <person name="Nakashima M."/>
            <person name="Nakama Y."/>
            <person name="Nakamichi Y."/>
            <person name="Nakamura M."/>
            <person name="Meguro A."/>
            <person name="Negishi M."/>
            <person name="Ohta I."/>
            <person name="Ohta T."/>
            <person name="Okamoto M."/>
            <person name="Ono N."/>
            <person name="Saji S."/>
            <person name="Sakaguchi M."/>
            <person name="Sakai K."/>
            <person name="Shibata M."/>
            <person name="Shimokawa T."/>
            <person name="Song J."/>
            <person name="Takazaki Y."/>
            <person name="Terasawa K."/>
            <person name="Tsugane M."/>
            <person name="Tsuji K."/>
            <person name="Ueda S."/>
            <person name="Waki K."/>
            <person name="Yamagata H."/>
            <person name="Yamamoto M."/>
            <person name="Yamamoto S."/>
            <person name="Yamane H."/>
            <person name="Yoshiki S."/>
            <person name="Yoshihara R."/>
            <person name="Yukawa K."/>
            <person name="Zhong H."/>
            <person name="Yano M."/>
            <person name="Yuan Q."/>
            <person name="Ouyang S."/>
            <person name="Liu J."/>
            <person name="Jones K.M."/>
            <person name="Gansberger K."/>
            <person name="Moffat K."/>
            <person name="Hill J."/>
            <person name="Bera J."/>
            <person name="Fadrosh D."/>
            <person name="Jin S."/>
            <person name="Johri S."/>
            <person name="Kim M."/>
            <person name="Overton L."/>
            <person name="Reardon M."/>
            <person name="Tsitrin T."/>
            <person name="Vuong H."/>
            <person name="Weaver B."/>
            <person name="Ciecko A."/>
            <person name="Tallon L."/>
            <person name="Jackson J."/>
            <person name="Pai G."/>
            <person name="Aken S.V."/>
            <person name="Utterback T."/>
            <person name="Reidmuller S."/>
            <person name="Feldblyum T."/>
            <person name="Hsiao J."/>
            <person name="Zismann V."/>
            <person name="Iobst S."/>
            <person name="de Vazeille A.R."/>
            <person name="Buell C.R."/>
            <person name="Ying K."/>
            <person name="Li Y."/>
            <person name="Lu T."/>
            <person name="Huang Y."/>
            <person name="Zhao Q."/>
            <person name="Feng Q."/>
            <person name="Zhang L."/>
            <person name="Zhu J."/>
            <person name="Weng Q."/>
            <person name="Mu J."/>
            <person name="Lu Y."/>
            <person name="Fan D."/>
            <person name="Liu Y."/>
            <person name="Guan J."/>
            <person name="Zhang Y."/>
            <person name="Yu S."/>
            <person name="Liu X."/>
            <person name="Zhang Y."/>
            <person name="Hong G."/>
            <person name="Han B."/>
            <person name="Choisne N."/>
            <person name="Demange N."/>
            <person name="Orjeda G."/>
            <person name="Samain S."/>
            <person name="Cattolico L."/>
            <person name="Pelletier E."/>
            <person name="Couloux A."/>
            <person name="Segurens B."/>
            <person name="Wincker P."/>
            <person name="D'Hont A."/>
            <person name="Scarpelli C."/>
            <person name="Weissenbach J."/>
            <person name="Salanoubat M."/>
            <person name="Quetier F."/>
            <person name="Yu Y."/>
            <person name="Kim H.R."/>
            <person name="Rambo T."/>
            <person name="Currie J."/>
            <person name="Collura K."/>
            <person name="Luo M."/>
            <person name="Yang T."/>
            <person name="Ammiraju J.S.S."/>
            <person name="Engler F."/>
            <person name="Soderlund C."/>
            <person name="Wing R.A."/>
            <person name="Palmer L.E."/>
            <person name="de la Bastide M."/>
            <person name="Spiegel L."/>
            <person name="Nascimento L."/>
            <person name="Zutavern T."/>
            <person name="O'Shaughnessy A."/>
            <person name="Dike S."/>
            <person name="Dedhia N."/>
            <person name="Preston R."/>
            <person name="Balija V."/>
            <person name="McCombie W.R."/>
            <person name="Chow T."/>
            <person name="Chen H."/>
            <person name="Chung M."/>
            <person name="Chen C."/>
            <person name="Shaw J."/>
            <person name="Wu H."/>
            <person name="Hsiao K."/>
            <person name="Chao Y."/>
            <person name="Chu M."/>
            <person name="Cheng C."/>
            <person name="Hour A."/>
            <person name="Lee P."/>
            <person name="Lin S."/>
            <person name="Lin Y."/>
            <person name="Liou J."/>
            <person name="Liu S."/>
            <person name="Hsing Y."/>
            <person name="Raghuvanshi S."/>
            <person name="Mohanty A."/>
            <person name="Bharti A.K."/>
            <person name="Gaur A."/>
            <person name="Gupta V."/>
            <person name="Kumar D."/>
            <person name="Ravi V."/>
            <person name="Vij S."/>
            <person name="Kapur A."/>
            <person name="Khurana P."/>
            <person name="Khurana P."/>
            <person name="Khurana J.P."/>
            <person name="Tyagi A.K."/>
            <person name="Gaikwad K."/>
            <person name="Singh A."/>
            <person name="Dalal V."/>
            <person name="Srivastava S."/>
            <person name="Dixit A."/>
            <person name="Pal A.K."/>
            <person name="Ghazi I.A."/>
            <person name="Yadav M."/>
            <person name="Pandit A."/>
            <person name="Bhargava A."/>
            <person name="Sureshbabu K."/>
            <person name="Batra K."/>
            <person name="Sharma T.R."/>
            <person name="Mohapatra T."/>
            <person name="Singh N.K."/>
            <person name="Messing J."/>
            <person name="Nelson A.B."/>
            <person name="Fuks G."/>
            <person name="Kavchok S."/>
            <person name="Keizer G."/>
            <person name="Linton E."/>
            <person name="Llaca V."/>
            <person name="Song R."/>
            <person name="Tanyolac B."/>
            <person name="Young S."/>
            <person name="Ho-Il K."/>
            <person name="Hahn J.H."/>
            <person name="Sangsakoo G."/>
            <person name="Vanavichit A."/>
            <person name="de Mattos Luiz.A.T."/>
            <person name="Zimmer P.D."/>
            <person name="Malone G."/>
            <person name="Dellagostin O."/>
            <person name="de Oliveira A.C."/>
            <person name="Bevan M."/>
            <person name="Bancroft I."/>
            <person name="Minx P."/>
            <person name="Cordum H."/>
            <person name="Wilson R."/>
            <person name="Cheng Z."/>
            <person name="Jin W."/>
            <person name="Jiang J."/>
            <person name="Leong S.A."/>
            <person name="Iwama H."/>
            <person name="Gojobori T."/>
            <person name="Itoh T."/>
            <person name="Niimura Y."/>
            <person name="Fujii Y."/>
            <person name="Habara T."/>
            <person name="Sakai H."/>
            <person name="Sato Y."/>
            <person name="Wilson G."/>
            <person name="Kumar K."/>
            <person name="McCouch S."/>
            <person name="Juretic N."/>
            <person name="Hoen D."/>
            <person name="Wright S."/>
            <person name="Bruskiewich R."/>
            <person name="Bureau T."/>
            <person name="Miyao A."/>
            <person name="Hirochika H."/>
            <person name="Nishikawa T."/>
            <person name="Kadowaki K."/>
            <person name="Sugiura M."/>
            <person name="Burr B."/>
            <person name="Sasaki T."/>
        </authorList>
    </citation>
    <scope>NUCLEOTIDE SEQUENCE [LARGE SCALE GENOMIC DNA]</scope>
    <source>
        <strain evidence="4">cv. Nipponbare</strain>
    </source>
</reference>